<keyword evidence="1" id="KW-0547">Nucleotide-binding</keyword>
<protein>
    <recommendedName>
        <fullName evidence="3">Aminoglycoside phosphotransferase domain-containing protein</fullName>
    </recommendedName>
</protein>
<dbReference type="KEGG" id="apac:S7S_14905"/>
<dbReference type="AlphaFoldDB" id="A0A0B4XSJ2"/>
<organism evidence="4 5">
    <name type="scientific">Isoalcanivorax pacificus W11-5</name>
    <dbReference type="NCBI Taxonomy" id="391936"/>
    <lineage>
        <taxon>Bacteria</taxon>
        <taxon>Pseudomonadati</taxon>
        <taxon>Pseudomonadota</taxon>
        <taxon>Gammaproteobacteria</taxon>
        <taxon>Oceanospirillales</taxon>
        <taxon>Alcanivoracaceae</taxon>
        <taxon>Isoalcanivorax</taxon>
    </lineage>
</organism>
<feature type="domain" description="Aminoglycoside phosphotransferase" evidence="3">
    <location>
        <begin position="31"/>
        <end position="259"/>
    </location>
</feature>
<dbReference type="InterPro" id="IPR011009">
    <property type="entry name" value="Kinase-like_dom_sf"/>
</dbReference>
<dbReference type="RefSeq" id="WP_008733683.1">
    <property type="nucleotide sequence ID" value="NZ_CP004387.1"/>
</dbReference>
<keyword evidence="2" id="KW-0067">ATP-binding</keyword>
<dbReference type="OrthoDB" id="9809275at2"/>
<gene>
    <name evidence="4" type="ORF">S7S_14905</name>
</gene>
<evidence type="ECO:0000256" key="1">
    <source>
        <dbReference type="ARBA" id="ARBA00022741"/>
    </source>
</evidence>
<dbReference type="PANTHER" id="PTHR33540">
    <property type="entry name" value="TRNA THREONYLCARBAMOYLADENOSINE BIOSYNTHESIS PROTEIN TSAE"/>
    <property type="match status" value="1"/>
</dbReference>
<evidence type="ECO:0000259" key="3">
    <source>
        <dbReference type="Pfam" id="PF01636"/>
    </source>
</evidence>
<reference evidence="4 5" key="1">
    <citation type="journal article" date="2012" name="J. Bacteriol.">
        <title>Genome sequence of an alkane-degrading bacterium, Alcanivorax pacificus type strain W11-5, isolated from deep sea sediment.</title>
        <authorList>
            <person name="Lai Q."/>
            <person name="Shao Z."/>
        </authorList>
    </citation>
    <scope>NUCLEOTIDE SEQUENCE [LARGE SCALE GENOMIC DNA]</scope>
    <source>
        <strain evidence="4 5">W11-5</strain>
    </source>
</reference>
<sequence length="343" mass="38437">MQPQKGNEDVRLAALTRWIAEQTGHAVTPVPASADASFRRYFRVVLPEGSRVVMDAPPEREDSRPFVDVAGRLARAGVAVPSILNADLAQGFLLLSDMGRQTWLETLTADNADASFRRAIDTLIRIQQADTAGLPEYDDALLRRELALFPDWFLQRHLVEHLGLPLDADRAPALHRDLAALNDLLVARALAQPQVFVHRDYMPRNLMQGETADPGVLDFQDAVRGPISYDAVSLFKDAFLSWPEERVLGWLRHYWEQARAAGLPVPAQVEDFLLDCDLMGAQRHLKVIGIFARICHRDGKPKYLADVPRFFSYLRTVAERRDQLAPLARLLDRLRDAGVPGVA</sequence>
<evidence type="ECO:0000256" key="2">
    <source>
        <dbReference type="ARBA" id="ARBA00022840"/>
    </source>
</evidence>
<dbReference type="STRING" id="391936.S7S_14905"/>
<keyword evidence="5" id="KW-1185">Reference proteome</keyword>
<dbReference type="SUPFAM" id="SSF56112">
    <property type="entry name" value="Protein kinase-like (PK-like)"/>
    <property type="match status" value="1"/>
</dbReference>
<accession>A0A0B4XSJ2</accession>
<evidence type="ECO:0000313" key="5">
    <source>
        <dbReference type="Proteomes" id="UP000006764"/>
    </source>
</evidence>
<dbReference type="Pfam" id="PF01636">
    <property type="entry name" value="APH"/>
    <property type="match status" value="1"/>
</dbReference>
<dbReference type="EMBL" id="CP004387">
    <property type="protein sequence ID" value="AJD49393.1"/>
    <property type="molecule type" value="Genomic_DNA"/>
</dbReference>
<proteinExistence type="predicted"/>
<dbReference type="HOGENOM" id="CLU_021467_1_0_6"/>
<name>A0A0B4XSJ2_9GAMM</name>
<evidence type="ECO:0000313" key="4">
    <source>
        <dbReference type="EMBL" id="AJD49393.1"/>
    </source>
</evidence>
<dbReference type="PANTHER" id="PTHR33540:SF1">
    <property type="entry name" value="N-ACETYLMURAMATE_N-ACETYLGLUCOSAMINE KINASE"/>
    <property type="match status" value="1"/>
</dbReference>
<dbReference type="GO" id="GO:0005524">
    <property type="term" value="F:ATP binding"/>
    <property type="evidence" value="ECO:0007669"/>
    <property type="project" value="UniProtKB-KW"/>
</dbReference>
<dbReference type="Gene3D" id="3.90.1200.10">
    <property type="match status" value="1"/>
</dbReference>
<dbReference type="Gene3D" id="3.30.200.20">
    <property type="entry name" value="Phosphorylase Kinase, domain 1"/>
    <property type="match status" value="1"/>
</dbReference>
<dbReference type="InterPro" id="IPR002575">
    <property type="entry name" value="Aminoglycoside_PTrfase"/>
</dbReference>
<dbReference type="Proteomes" id="UP000006764">
    <property type="component" value="Chromosome"/>
</dbReference>